<evidence type="ECO:0000256" key="6">
    <source>
        <dbReference type="SAM" id="Phobius"/>
    </source>
</evidence>
<keyword evidence="6" id="KW-1133">Transmembrane helix</keyword>
<evidence type="ECO:0000313" key="8">
    <source>
        <dbReference type="Proteomes" id="UP000504621"/>
    </source>
</evidence>
<gene>
    <name evidence="9" type="primary">LOC110424438</name>
</gene>
<feature type="domain" description="BHLH" evidence="7">
    <location>
        <begin position="37"/>
        <end position="80"/>
    </location>
</feature>
<dbReference type="GO" id="GO:0003700">
    <property type="term" value="F:DNA-binding transcription factor activity"/>
    <property type="evidence" value="ECO:0007669"/>
    <property type="project" value="TreeGrafter"/>
</dbReference>
<dbReference type="GO" id="GO:0043565">
    <property type="term" value="F:sequence-specific DNA binding"/>
    <property type="evidence" value="ECO:0007669"/>
    <property type="project" value="TreeGrafter"/>
</dbReference>
<dbReference type="RefSeq" id="XP_021294673.1">
    <property type="nucleotide sequence ID" value="XM_021438998.1"/>
</dbReference>
<dbReference type="SMART" id="SM00353">
    <property type="entry name" value="HLH"/>
    <property type="match status" value="1"/>
</dbReference>
<keyword evidence="4" id="KW-0539">Nucleus</keyword>
<organism evidence="8 9">
    <name type="scientific">Herrania umbratica</name>
    <dbReference type="NCBI Taxonomy" id="108875"/>
    <lineage>
        <taxon>Eukaryota</taxon>
        <taxon>Viridiplantae</taxon>
        <taxon>Streptophyta</taxon>
        <taxon>Embryophyta</taxon>
        <taxon>Tracheophyta</taxon>
        <taxon>Spermatophyta</taxon>
        <taxon>Magnoliopsida</taxon>
        <taxon>eudicotyledons</taxon>
        <taxon>Gunneridae</taxon>
        <taxon>Pentapetalae</taxon>
        <taxon>rosids</taxon>
        <taxon>malvids</taxon>
        <taxon>Malvales</taxon>
        <taxon>Malvaceae</taxon>
        <taxon>Byttnerioideae</taxon>
        <taxon>Herrania</taxon>
    </lineage>
</organism>
<accession>A0A6J1B654</accession>
<dbReference type="AlphaFoldDB" id="A0A6J1B654"/>
<dbReference type="Gene3D" id="4.10.280.10">
    <property type="entry name" value="Helix-loop-helix DNA-binding domain"/>
    <property type="match status" value="1"/>
</dbReference>
<dbReference type="PANTHER" id="PTHR31945:SF20">
    <property type="entry name" value="TRANSCRIPTION FACTOR DYT1"/>
    <property type="match status" value="1"/>
</dbReference>
<keyword evidence="6" id="KW-0812">Transmembrane</keyword>
<keyword evidence="6" id="KW-0472">Membrane</keyword>
<protein>
    <submittedName>
        <fullName evidence="9">Transcription factor DYT1-like</fullName>
    </submittedName>
</protein>
<keyword evidence="8" id="KW-1185">Reference proteome</keyword>
<proteinExistence type="predicted"/>
<reference evidence="9" key="1">
    <citation type="submission" date="2025-08" db="UniProtKB">
        <authorList>
            <consortium name="RefSeq"/>
        </authorList>
    </citation>
    <scope>IDENTIFICATION</scope>
    <source>
        <tissue evidence="9">Leaf</tissue>
    </source>
</reference>
<sequence length="284" mass="31418">MEFGGSGMSDRGPRRGRMGRRRLEDDEEDPEFISKNLHAERRRRQKLSDRLLTLRSSMNKATIIEDAITYIQELQKSSQVLTEQLLEMEGSSEEGGKPMANEIDAAEDMKNYGIKEDVNVTNIDGNKLLIRIIIEKRRGCFTKLIEAMNYLGFELCETNVTTCKGAMLFSSCVQGLKVLPGFLSFMARIHHLCIVLAAGFFSFIVMFQATDGSRLTPPEAGIDADPPDVKMIAEGPVIRAIGKHSSLDKSAAGGDVILGGFVMAVVVAVVCYLRITRKSQEAYS</sequence>
<name>A0A6J1B654_9ROSI</name>
<dbReference type="SUPFAM" id="SSF47459">
    <property type="entry name" value="HLH, helix-loop-helix DNA-binding domain"/>
    <property type="match status" value="1"/>
</dbReference>
<evidence type="ECO:0000256" key="3">
    <source>
        <dbReference type="ARBA" id="ARBA00023163"/>
    </source>
</evidence>
<keyword evidence="3" id="KW-0804">Transcription</keyword>
<evidence type="ECO:0000259" key="7">
    <source>
        <dbReference type="SMART" id="SM00353"/>
    </source>
</evidence>
<dbReference type="GeneID" id="110424438"/>
<evidence type="ECO:0000313" key="9">
    <source>
        <dbReference type="RefSeq" id="XP_021294673.1"/>
    </source>
</evidence>
<evidence type="ECO:0000256" key="5">
    <source>
        <dbReference type="SAM" id="MobiDB-lite"/>
    </source>
</evidence>
<dbReference type="GO" id="GO:0046983">
    <property type="term" value="F:protein dimerization activity"/>
    <property type="evidence" value="ECO:0007669"/>
    <property type="project" value="InterPro"/>
</dbReference>
<dbReference type="OrthoDB" id="690068at2759"/>
<dbReference type="InterPro" id="IPR051358">
    <property type="entry name" value="TF_AMS/ICE1/BHLH6-like"/>
</dbReference>
<evidence type="ECO:0000256" key="2">
    <source>
        <dbReference type="ARBA" id="ARBA00023015"/>
    </source>
</evidence>
<feature type="transmembrane region" description="Helical" evidence="6">
    <location>
        <begin position="256"/>
        <end position="275"/>
    </location>
</feature>
<dbReference type="Proteomes" id="UP000504621">
    <property type="component" value="Unplaced"/>
</dbReference>
<dbReference type="InterPro" id="IPR011598">
    <property type="entry name" value="bHLH_dom"/>
</dbReference>
<dbReference type="InterPro" id="IPR036638">
    <property type="entry name" value="HLH_DNA-bd_sf"/>
</dbReference>
<keyword evidence="2" id="KW-0805">Transcription regulation</keyword>
<feature type="region of interest" description="Disordered" evidence="5">
    <location>
        <begin position="1"/>
        <end position="36"/>
    </location>
</feature>
<dbReference type="PANTHER" id="PTHR31945">
    <property type="entry name" value="TRANSCRIPTION FACTOR SCREAM2-RELATED"/>
    <property type="match status" value="1"/>
</dbReference>
<evidence type="ECO:0000256" key="4">
    <source>
        <dbReference type="ARBA" id="ARBA00023242"/>
    </source>
</evidence>
<comment type="subcellular location">
    <subcellularLocation>
        <location evidence="1">Nucleus</location>
    </subcellularLocation>
</comment>
<dbReference type="GO" id="GO:0005634">
    <property type="term" value="C:nucleus"/>
    <property type="evidence" value="ECO:0007669"/>
    <property type="project" value="UniProtKB-SubCell"/>
</dbReference>
<evidence type="ECO:0000256" key="1">
    <source>
        <dbReference type="ARBA" id="ARBA00004123"/>
    </source>
</evidence>
<feature type="transmembrane region" description="Helical" evidence="6">
    <location>
        <begin position="189"/>
        <end position="209"/>
    </location>
</feature>